<comment type="caution">
    <text evidence="3">The sequence shown here is derived from an EMBL/GenBank/DDBJ whole genome shotgun (WGS) entry which is preliminary data.</text>
</comment>
<evidence type="ECO:0000256" key="2">
    <source>
        <dbReference type="SAM" id="SignalP"/>
    </source>
</evidence>
<evidence type="ECO:0000313" key="3">
    <source>
        <dbReference type="EMBL" id="NYH43748.1"/>
    </source>
</evidence>
<keyword evidence="2" id="KW-0732">Signal</keyword>
<sequence length="189" mass="19378">MRPASTAGVTFALLVALLAGCTSTDRTGAARDQPPTSAGPARTGPATDAPPPPTASPASTLPTGPPATDIASTRVMLFRSGGFAGRADTVTVEPDGRWTAVDRAGGRRTGQLSPADLGRLRGLTADARLAAEARQTAGATICTDVFSYRLTVGTIEIGYDDCPSDDAQRLPATRALIELLLRATDAQTT</sequence>
<feature type="compositionally biased region" description="Low complexity" evidence="1">
    <location>
        <begin position="38"/>
        <end position="47"/>
    </location>
</feature>
<feature type="region of interest" description="Disordered" evidence="1">
    <location>
        <begin position="25"/>
        <end position="69"/>
    </location>
</feature>
<feature type="signal peptide" evidence="2">
    <location>
        <begin position="1"/>
        <end position="24"/>
    </location>
</feature>
<dbReference type="AlphaFoldDB" id="A0A7Y9X406"/>
<evidence type="ECO:0000256" key="1">
    <source>
        <dbReference type="SAM" id="MobiDB-lite"/>
    </source>
</evidence>
<reference evidence="3 4" key="1">
    <citation type="submission" date="2020-07" db="EMBL/GenBank/DDBJ databases">
        <title>Sequencing the genomes of 1000 actinobacteria strains.</title>
        <authorList>
            <person name="Klenk H.-P."/>
        </authorList>
    </citation>
    <scope>NUCLEOTIDE SEQUENCE [LARGE SCALE GENOMIC DNA]</scope>
    <source>
        <strain evidence="3 4">DSM 45876</strain>
    </source>
</reference>
<accession>A0A7Y9X406</accession>
<proteinExistence type="predicted"/>
<feature type="compositionally biased region" description="Low complexity" evidence="1">
    <location>
        <begin position="56"/>
        <end position="68"/>
    </location>
</feature>
<evidence type="ECO:0000313" key="4">
    <source>
        <dbReference type="Proteomes" id="UP000523545"/>
    </source>
</evidence>
<dbReference type="PROSITE" id="PS51257">
    <property type="entry name" value="PROKAR_LIPOPROTEIN"/>
    <property type="match status" value="1"/>
</dbReference>
<evidence type="ECO:0008006" key="5">
    <source>
        <dbReference type="Google" id="ProtNLM"/>
    </source>
</evidence>
<dbReference type="Proteomes" id="UP000523545">
    <property type="component" value="Unassembled WGS sequence"/>
</dbReference>
<protein>
    <recommendedName>
        <fullName evidence="5">DUF3558 domain-containing protein</fullName>
    </recommendedName>
</protein>
<gene>
    <name evidence="3" type="ORF">HNR22_003475</name>
</gene>
<keyword evidence="4" id="KW-1185">Reference proteome</keyword>
<name>A0A7Y9X406_9ACTN</name>
<dbReference type="RefSeq" id="WP_179781224.1">
    <property type="nucleotide sequence ID" value="NZ_JACCHK010000001.1"/>
</dbReference>
<dbReference type="EMBL" id="JACCHK010000001">
    <property type="protein sequence ID" value="NYH43748.1"/>
    <property type="molecule type" value="Genomic_DNA"/>
</dbReference>
<feature type="chain" id="PRO_5038928912" description="DUF3558 domain-containing protein" evidence="2">
    <location>
        <begin position="25"/>
        <end position="189"/>
    </location>
</feature>
<organism evidence="3 4">
    <name type="scientific">Micromonospora jinlongensis</name>
    <dbReference type="NCBI Taxonomy" id="1287877"/>
    <lineage>
        <taxon>Bacteria</taxon>
        <taxon>Bacillati</taxon>
        <taxon>Actinomycetota</taxon>
        <taxon>Actinomycetes</taxon>
        <taxon>Micromonosporales</taxon>
        <taxon>Micromonosporaceae</taxon>
        <taxon>Micromonospora</taxon>
    </lineage>
</organism>